<dbReference type="EMBL" id="KN847318">
    <property type="protein sequence ID" value="KIW58942.1"/>
    <property type="molecule type" value="Genomic_DNA"/>
</dbReference>
<dbReference type="HOGENOM" id="CLU_021768_6_0_1"/>
<dbReference type="Pfam" id="PF01636">
    <property type="entry name" value="APH"/>
    <property type="match status" value="1"/>
</dbReference>
<accession>A0A0D2D9I4</accession>
<keyword evidence="4" id="KW-1185">Reference proteome</keyword>
<dbReference type="GeneID" id="25325340"/>
<dbReference type="PANTHER" id="PTHR21310:SF55">
    <property type="entry name" value="AMINOGLYCOSIDE PHOSPHOTRANSFERASE DOMAIN-CONTAINING PROTEIN"/>
    <property type="match status" value="1"/>
</dbReference>
<dbReference type="InterPro" id="IPR051678">
    <property type="entry name" value="AGP_Transferase"/>
</dbReference>
<proteinExistence type="predicted"/>
<sequence>MIDYYGTGNPPVEHDYTHPERHYKGLIRYGDHGNTLNDPSKWRLNTDWGEPPIELCWACGWSTDEQSSSYSPRIHIMHTRRNMGLWSLGSKWLLCDRPNDETMGNNYMTWEFLRKHEEDHNIPLVKEMRVLTEPDDPIQFTVISRAQGVLLSSVWESLTAQQKSSYADQLVDILKQLRQFTASRPQKVNGDRLYDSVLDPCSKRVAPTCHKVEFTADEWLENMSEEIRCGIAALHETTDPELVEEKFREIKDNFPSGGPYVLTHGDLNFTNIIVKDDKIEAIIDWEYAGYLPWWAEKFMNRRDAPGESVELFNLVWPRVHPDLSDSSDRWARLVKQLSPVVEAIRRTRILHERTVDNWFRPAFCECKPYGGEIHSFAIGGPWKHRVIDWRNDEYSGLVNITLHKGEKKLDWDERDELLRKEKEIAEKEKEIAEKEKEIAEKERQRETSHFTMMEF</sequence>
<feature type="region of interest" description="Disordered" evidence="1">
    <location>
        <begin position="435"/>
        <end position="455"/>
    </location>
</feature>
<dbReference type="SUPFAM" id="SSF56112">
    <property type="entry name" value="Protein kinase-like (PK-like)"/>
    <property type="match status" value="1"/>
</dbReference>
<name>A0A0D2D9I4_9EURO</name>
<evidence type="ECO:0000259" key="2">
    <source>
        <dbReference type="Pfam" id="PF01636"/>
    </source>
</evidence>
<dbReference type="Proteomes" id="UP000054342">
    <property type="component" value="Unassembled WGS sequence"/>
</dbReference>
<protein>
    <recommendedName>
        <fullName evidence="2">Aminoglycoside phosphotransferase domain-containing protein</fullName>
    </recommendedName>
</protein>
<evidence type="ECO:0000256" key="1">
    <source>
        <dbReference type="SAM" id="MobiDB-lite"/>
    </source>
</evidence>
<reference evidence="3 4" key="1">
    <citation type="submission" date="2015-01" db="EMBL/GenBank/DDBJ databases">
        <title>The Genome Sequence of Exophiala xenobiotica CBS118157.</title>
        <authorList>
            <consortium name="The Broad Institute Genomics Platform"/>
            <person name="Cuomo C."/>
            <person name="de Hoog S."/>
            <person name="Gorbushina A."/>
            <person name="Stielow B."/>
            <person name="Teixiera M."/>
            <person name="Abouelleil A."/>
            <person name="Chapman S.B."/>
            <person name="Priest M."/>
            <person name="Young S.K."/>
            <person name="Wortman J."/>
            <person name="Nusbaum C."/>
            <person name="Birren B."/>
        </authorList>
    </citation>
    <scope>NUCLEOTIDE SEQUENCE [LARGE SCALE GENOMIC DNA]</scope>
    <source>
        <strain evidence="3 4">CBS 118157</strain>
    </source>
</reference>
<dbReference type="InterPro" id="IPR002575">
    <property type="entry name" value="Aminoglycoside_PTrfase"/>
</dbReference>
<dbReference type="OrthoDB" id="8300194at2759"/>
<dbReference type="Gene3D" id="3.90.1200.10">
    <property type="match status" value="1"/>
</dbReference>
<feature type="compositionally biased region" description="Basic and acidic residues" evidence="1">
    <location>
        <begin position="435"/>
        <end position="448"/>
    </location>
</feature>
<organism evidence="3 4">
    <name type="scientific">Exophiala xenobiotica</name>
    <dbReference type="NCBI Taxonomy" id="348802"/>
    <lineage>
        <taxon>Eukaryota</taxon>
        <taxon>Fungi</taxon>
        <taxon>Dikarya</taxon>
        <taxon>Ascomycota</taxon>
        <taxon>Pezizomycotina</taxon>
        <taxon>Eurotiomycetes</taxon>
        <taxon>Chaetothyriomycetidae</taxon>
        <taxon>Chaetothyriales</taxon>
        <taxon>Herpotrichiellaceae</taxon>
        <taxon>Exophiala</taxon>
    </lineage>
</organism>
<gene>
    <name evidence="3" type="ORF">PV05_03432</name>
</gene>
<evidence type="ECO:0000313" key="3">
    <source>
        <dbReference type="EMBL" id="KIW58942.1"/>
    </source>
</evidence>
<dbReference type="PANTHER" id="PTHR21310">
    <property type="entry name" value="AMINOGLYCOSIDE PHOSPHOTRANSFERASE-RELATED-RELATED"/>
    <property type="match status" value="1"/>
</dbReference>
<feature type="domain" description="Aminoglycoside phosphotransferase" evidence="2">
    <location>
        <begin position="133"/>
        <end position="294"/>
    </location>
</feature>
<dbReference type="InterPro" id="IPR011009">
    <property type="entry name" value="Kinase-like_dom_sf"/>
</dbReference>
<evidence type="ECO:0000313" key="4">
    <source>
        <dbReference type="Proteomes" id="UP000054342"/>
    </source>
</evidence>
<dbReference type="AlphaFoldDB" id="A0A0D2D9I4"/>
<dbReference type="RefSeq" id="XP_013319526.1">
    <property type="nucleotide sequence ID" value="XM_013464072.1"/>
</dbReference>